<organism evidence="4 5">
    <name type="scientific">Cinchona calisaya</name>
    <dbReference type="NCBI Taxonomy" id="153742"/>
    <lineage>
        <taxon>Eukaryota</taxon>
        <taxon>Viridiplantae</taxon>
        <taxon>Streptophyta</taxon>
        <taxon>Embryophyta</taxon>
        <taxon>Tracheophyta</taxon>
        <taxon>Spermatophyta</taxon>
        <taxon>Magnoliopsida</taxon>
        <taxon>eudicotyledons</taxon>
        <taxon>Gunneridae</taxon>
        <taxon>Pentapetalae</taxon>
        <taxon>asterids</taxon>
        <taxon>lamiids</taxon>
        <taxon>Gentianales</taxon>
        <taxon>Rubiaceae</taxon>
        <taxon>Cinchonoideae</taxon>
        <taxon>Cinchoneae</taxon>
        <taxon>Cinchona</taxon>
    </lineage>
</organism>
<dbReference type="CDD" id="cd22462">
    <property type="entry name" value="KH-I_HEN4_like_rpt5"/>
    <property type="match status" value="1"/>
</dbReference>
<dbReference type="Gene3D" id="3.30.1370.10">
    <property type="entry name" value="K Homology domain, type 1"/>
    <property type="match status" value="2"/>
</dbReference>
<dbReference type="PANTHER" id="PTHR10288">
    <property type="entry name" value="KH DOMAIN CONTAINING RNA BINDING PROTEIN"/>
    <property type="match status" value="1"/>
</dbReference>
<dbReference type="SUPFAM" id="SSF54791">
    <property type="entry name" value="Eukaryotic type KH-domain (KH-domain type I)"/>
    <property type="match status" value="5"/>
</dbReference>
<feature type="domain" description="K Homology" evidence="3">
    <location>
        <begin position="309"/>
        <end position="385"/>
    </location>
</feature>
<accession>A0ABD3B5X1</accession>
<dbReference type="Proteomes" id="UP001630127">
    <property type="component" value="Unassembled WGS sequence"/>
</dbReference>
<proteinExistence type="predicted"/>
<keyword evidence="5" id="KW-1185">Reference proteome</keyword>
<dbReference type="CDD" id="cd22460">
    <property type="entry name" value="KH-I_PEPPER_rpt2_like"/>
    <property type="match status" value="1"/>
</dbReference>
<dbReference type="EMBL" id="JBJUIK010000001">
    <property type="protein sequence ID" value="KAL3538716.1"/>
    <property type="molecule type" value="Genomic_DNA"/>
</dbReference>
<protein>
    <recommendedName>
        <fullName evidence="3">K Homology domain-containing protein</fullName>
    </recommendedName>
</protein>
<dbReference type="PROSITE" id="PS50084">
    <property type="entry name" value="KH_TYPE_1"/>
    <property type="match status" value="5"/>
</dbReference>
<evidence type="ECO:0000256" key="1">
    <source>
        <dbReference type="ARBA" id="ARBA00022737"/>
    </source>
</evidence>
<dbReference type="Pfam" id="PF00013">
    <property type="entry name" value="KH_1"/>
    <property type="match status" value="5"/>
</dbReference>
<evidence type="ECO:0000313" key="4">
    <source>
        <dbReference type="EMBL" id="KAL3538716.1"/>
    </source>
</evidence>
<dbReference type="AlphaFoldDB" id="A0ABD3B5X1"/>
<evidence type="ECO:0000256" key="2">
    <source>
        <dbReference type="PROSITE-ProRule" id="PRU00117"/>
    </source>
</evidence>
<dbReference type="SMART" id="SM00322">
    <property type="entry name" value="KH"/>
    <property type="match status" value="5"/>
</dbReference>
<evidence type="ECO:0000259" key="3">
    <source>
        <dbReference type="SMART" id="SM00322"/>
    </source>
</evidence>
<comment type="caution">
    <text evidence="4">The sequence shown here is derived from an EMBL/GenBank/DDBJ whole genome shotgun (WGS) entry which is preliminary data.</text>
</comment>
<feature type="domain" description="K Homology" evidence="3">
    <location>
        <begin position="400"/>
        <end position="475"/>
    </location>
</feature>
<evidence type="ECO:0000313" key="5">
    <source>
        <dbReference type="Proteomes" id="UP001630127"/>
    </source>
</evidence>
<gene>
    <name evidence="4" type="ORF">ACH5RR_002082</name>
</gene>
<keyword evidence="1" id="KW-0677">Repeat</keyword>
<reference evidence="4 5" key="1">
    <citation type="submission" date="2024-11" db="EMBL/GenBank/DDBJ databases">
        <title>A near-complete genome assembly of Cinchona calisaya.</title>
        <authorList>
            <person name="Lian D.C."/>
            <person name="Zhao X.W."/>
            <person name="Wei L."/>
        </authorList>
    </citation>
    <scope>NUCLEOTIDE SEQUENCE [LARGE SCALE GENOMIC DNA]</scope>
    <source>
        <tissue evidence="4">Nenye</tissue>
    </source>
</reference>
<keyword evidence="2" id="KW-0694">RNA-binding</keyword>
<dbReference type="InterPro" id="IPR036612">
    <property type="entry name" value="KH_dom_type_1_sf"/>
</dbReference>
<dbReference type="Gene3D" id="3.30.310.210">
    <property type="match status" value="2"/>
</dbReference>
<dbReference type="InterPro" id="IPR004088">
    <property type="entry name" value="KH_dom_type_1"/>
</dbReference>
<feature type="domain" description="K Homology" evidence="3">
    <location>
        <begin position="44"/>
        <end position="115"/>
    </location>
</feature>
<feature type="domain" description="K Homology" evidence="3">
    <location>
        <begin position="587"/>
        <end position="657"/>
    </location>
</feature>
<feature type="domain" description="K Homology" evidence="3">
    <location>
        <begin position="165"/>
        <end position="235"/>
    </location>
</feature>
<name>A0ABD3B5X1_9GENT</name>
<dbReference type="CDD" id="cd22459">
    <property type="entry name" value="KH-I_PEPPER_rpt1_like"/>
    <property type="match status" value="1"/>
</dbReference>
<sequence>MQEPHYNRHSATVTPTNFATANGGGVATKRIIKPQFPPLTVPPGHVCFRILCHASRVGGIIGKAGSIIRQLQQETSSKIRIEDSLPNSDDHRVIVIIGRVSIVKRITLNAVKRAAGEDFEEGGSSDDGDEVLVSAAQEAVVRVFERVIEVAAESDGLMEIAGVGGLVSCRLLAEMGQVGSVIGKGGNVVEKIRKDAGCRIKVLTSEKLPSDEMVEIEGDIMAVKRGLVAVTHRLQDCQLAVDKARMMASRPFEAVPQESLRDLRMNLSLERVFVPQSTETSSSGYSSGDYPLSIEVGRVHVLESKSPQQEVVFKILCSNDRVGSVIGKGGSIVRTLQAETGASVSIGPTIAECDERLITISAMENPDSRQSPAQNATLLVFSRLMDGGTQIGRDSGSKGPPVRARLVVPSNQVGCLLGKGGTIVSEMRKATGAAIRIIGGEHVPRCALENDEVVQITGEIVNVQDALYHVTGRLRDNLFSIRMLNGAGNKNSSSFVTETRPLGRTRDQPLPGFFPSVSVSNSHNQHNTLRRSMDNLSFSQNRVPSPKLWTSQTGPGVDQKSLVNGRGLTSAKGGVELGSGNRSTIVTNTTVEITVPENVIGSVYGDNGSNLVRLRQISGAKVVVHEPRPGTTDRTVVISGSPAETQAAESLLHAFRLPGSS</sequence>
<dbReference type="InterPro" id="IPR004087">
    <property type="entry name" value="KH_dom"/>
</dbReference>
<dbReference type="GO" id="GO:0003723">
    <property type="term" value="F:RNA binding"/>
    <property type="evidence" value="ECO:0007669"/>
    <property type="project" value="UniProtKB-UniRule"/>
</dbReference>